<dbReference type="GO" id="GO:0000981">
    <property type="term" value="F:DNA-binding transcription factor activity, RNA polymerase II-specific"/>
    <property type="evidence" value="ECO:0007669"/>
    <property type="project" value="TreeGrafter"/>
</dbReference>
<dbReference type="PROSITE" id="PS50157">
    <property type="entry name" value="ZINC_FINGER_C2H2_2"/>
    <property type="match status" value="3"/>
</dbReference>
<evidence type="ECO:0000259" key="6">
    <source>
        <dbReference type="PROSITE" id="PS50157"/>
    </source>
</evidence>
<feature type="region of interest" description="Disordered" evidence="5">
    <location>
        <begin position="149"/>
        <end position="185"/>
    </location>
</feature>
<evidence type="ECO:0000256" key="1">
    <source>
        <dbReference type="ARBA" id="ARBA00022723"/>
    </source>
</evidence>
<feature type="domain" description="C2H2-type" evidence="6">
    <location>
        <begin position="252"/>
        <end position="281"/>
    </location>
</feature>
<gene>
    <name evidence="7" type="primary">Gf.CRZ1</name>
</gene>
<feature type="compositionally biased region" description="Basic and acidic residues" evidence="5">
    <location>
        <begin position="52"/>
        <end position="63"/>
    </location>
</feature>
<keyword evidence="2 4" id="KW-0863">Zinc-finger</keyword>
<dbReference type="Gene3D" id="3.30.160.60">
    <property type="entry name" value="Classic Zinc Finger"/>
    <property type="match status" value="3"/>
</dbReference>
<dbReference type="AlphaFoldDB" id="W0SM80"/>
<feature type="domain" description="C2H2-type" evidence="6">
    <location>
        <begin position="283"/>
        <end position="310"/>
    </location>
</feature>
<dbReference type="InterPro" id="IPR013087">
    <property type="entry name" value="Znf_C2H2_type"/>
</dbReference>
<evidence type="ECO:0000256" key="5">
    <source>
        <dbReference type="SAM" id="MobiDB-lite"/>
    </source>
</evidence>
<dbReference type="FunFam" id="3.30.160.60:FF:000007">
    <property type="entry name" value="Basic krueppel-like factor 3"/>
    <property type="match status" value="1"/>
</dbReference>
<dbReference type="PROSITE" id="PS00028">
    <property type="entry name" value="ZINC_FINGER_C2H2_1"/>
    <property type="match status" value="2"/>
</dbReference>
<dbReference type="EMBL" id="AB830708">
    <property type="protein sequence ID" value="BAO31933.1"/>
    <property type="molecule type" value="mRNA"/>
</dbReference>
<accession>W0SM80</accession>
<feature type="compositionally biased region" description="Pro residues" evidence="5">
    <location>
        <begin position="156"/>
        <end position="165"/>
    </location>
</feature>
<protein>
    <submittedName>
        <fullName evidence="7">Cys2His2-type zinc finger protein</fullName>
    </submittedName>
</protein>
<evidence type="ECO:0000256" key="4">
    <source>
        <dbReference type="PROSITE-ProRule" id="PRU00042"/>
    </source>
</evidence>
<feature type="region of interest" description="Disordered" evidence="5">
    <location>
        <begin position="32"/>
        <end position="132"/>
    </location>
</feature>
<feature type="region of interest" description="Disordered" evidence="5">
    <location>
        <begin position="321"/>
        <end position="345"/>
    </location>
</feature>
<evidence type="ECO:0000313" key="7">
    <source>
        <dbReference type="EMBL" id="BAO31933.1"/>
    </source>
</evidence>
<dbReference type="PANTHER" id="PTHR23235:SF120">
    <property type="entry name" value="KRUPPEL-LIKE FACTOR 15"/>
    <property type="match status" value="1"/>
</dbReference>
<dbReference type="PANTHER" id="PTHR23235">
    <property type="entry name" value="KRUEPPEL-LIKE TRANSCRIPTION FACTOR"/>
    <property type="match status" value="1"/>
</dbReference>
<feature type="domain" description="C2H2-type" evidence="6">
    <location>
        <begin position="222"/>
        <end position="251"/>
    </location>
</feature>
<dbReference type="SMART" id="SM00355">
    <property type="entry name" value="ZnF_C2H2"/>
    <property type="match status" value="3"/>
</dbReference>
<dbReference type="InterPro" id="IPR036236">
    <property type="entry name" value="Znf_C2H2_sf"/>
</dbReference>
<proteinExistence type="evidence at transcript level"/>
<dbReference type="SUPFAM" id="SSF57667">
    <property type="entry name" value="beta-beta-alpha zinc fingers"/>
    <property type="match status" value="2"/>
</dbReference>
<sequence length="345" mass="37133">MEVDSGFCASPPLLSTNPLPALHPYQFSPRDHTLPPFMTPASHLPGTSRARNPLDLRRGERPPDAGQAYYATQVPPLSAPASRSHPPHPSASSSQYRADAPAWGLPPLGSSQLPHPTLPAPSPISSMLSRETRRGSFDDALRAPNAGILYHHSSAPSPPLPPPLAPSHSRGAAGAGLAQPYAPSSSVAVPRLPPIMQVEKQQVTTSATQAASASRRRNEANFVCPVPGCGSTFTRRFNLRGHLRSHTAERPFQCEWPGCNKGFARQHDCKRHQALHTAKPQSNVCRGCGKTFSRLDALNRHLRSEGGAECRQVAEAAAIAARLSPGEDDWDNRSNSTERSDRQTP</sequence>
<name>W0SM80_GRIFR</name>
<dbReference type="GO" id="GO:0008270">
    <property type="term" value="F:zinc ion binding"/>
    <property type="evidence" value="ECO:0007669"/>
    <property type="project" value="UniProtKB-KW"/>
</dbReference>
<dbReference type="GO" id="GO:0000978">
    <property type="term" value="F:RNA polymerase II cis-regulatory region sequence-specific DNA binding"/>
    <property type="evidence" value="ECO:0007669"/>
    <property type="project" value="TreeGrafter"/>
</dbReference>
<reference evidence="7" key="1">
    <citation type="submission" date="2013-07" db="EMBL/GenBank/DDBJ databases">
        <title>Identification of differentially expressed genes in fruiting body hypoplastic mutants of Grifola frondosa.</title>
        <authorList>
            <person name="Kurahashi A."/>
            <person name="Sato M."/>
            <person name="Nishibori K."/>
            <person name="Fujimori F."/>
        </authorList>
    </citation>
    <scope>NUCLEOTIDE SEQUENCE</scope>
    <source>
        <strain evidence="7">M51</strain>
        <tissue evidence="7">Fruiting body</tissue>
    </source>
</reference>
<feature type="compositionally biased region" description="Low complexity" evidence="5">
    <location>
        <begin position="75"/>
        <end position="94"/>
    </location>
</feature>
<keyword evidence="3" id="KW-0862">Zinc</keyword>
<dbReference type="Pfam" id="PF00096">
    <property type="entry name" value="zf-C2H2"/>
    <property type="match status" value="2"/>
</dbReference>
<evidence type="ECO:0000256" key="2">
    <source>
        <dbReference type="ARBA" id="ARBA00022771"/>
    </source>
</evidence>
<feature type="compositionally biased region" description="Basic and acidic residues" evidence="5">
    <location>
        <begin position="336"/>
        <end position="345"/>
    </location>
</feature>
<keyword evidence="1" id="KW-0479">Metal-binding</keyword>
<organism evidence="7">
    <name type="scientific">Grifola frondosa</name>
    <name type="common">Maitake</name>
    <name type="synonym">Polyporus frondosus</name>
    <dbReference type="NCBI Taxonomy" id="5627"/>
    <lineage>
        <taxon>Eukaryota</taxon>
        <taxon>Fungi</taxon>
        <taxon>Dikarya</taxon>
        <taxon>Basidiomycota</taxon>
        <taxon>Agaricomycotina</taxon>
        <taxon>Agaricomycetes</taxon>
        <taxon>Polyporales</taxon>
        <taxon>Grifolaceae</taxon>
        <taxon>Grifola</taxon>
    </lineage>
</organism>
<evidence type="ECO:0000256" key="3">
    <source>
        <dbReference type="ARBA" id="ARBA00022833"/>
    </source>
</evidence>